<dbReference type="EMBL" id="VYZN01000662">
    <property type="protein sequence ID" value="KAE9522781.1"/>
    <property type="molecule type" value="Genomic_DNA"/>
</dbReference>
<proteinExistence type="predicted"/>
<evidence type="ECO:0000313" key="1">
    <source>
        <dbReference type="EMBL" id="KAE9522781.1"/>
    </source>
</evidence>
<evidence type="ECO:0000313" key="2">
    <source>
        <dbReference type="Proteomes" id="UP000475862"/>
    </source>
</evidence>
<accession>A0A6G0SYL9</accession>
<dbReference type="OrthoDB" id="6606864at2759"/>
<gene>
    <name evidence="1" type="ORF">AGLY_016822</name>
</gene>
<dbReference type="AlphaFoldDB" id="A0A6G0SYL9"/>
<organism evidence="1 2">
    <name type="scientific">Aphis glycines</name>
    <name type="common">Soybean aphid</name>
    <dbReference type="NCBI Taxonomy" id="307491"/>
    <lineage>
        <taxon>Eukaryota</taxon>
        <taxon>Metazoa</taxon>
        <taxon>Ecdysozoa</taxon>
        <taxon>Arthropoda</taxon>
        <taxon>Hexapoda</taxon>
        <taxon>Insecta</taxon>
        <taxon>Pterygota</taxon>
        <taxon>Neoptera</taxon>
        <taxon>Paraneoptera</taxon>
        <taxon>Hemiptera</taxon>
        <taxon>Sternorrhyncha</taxon>
        <taxon>Aphidomorpha</taxon>
        <taxon>Aphidoidea</taxon>
        <taxon>Aphididae</taxon>
        <taxon>Aphidini</taxon>
        <taxon>Aphis</taxon>
        <taxon>Aphis</taxon>
    </lineage>
</organism>
<protein>
    <submittedName>
        <fullName evidence="1">Uncharacterized protein</fullName>
    </submittedName>
</protein>
<dbReference type="Proteomes" id="UP000475862">
    <property type="component" value="Unassembled WGS sequence"/>
</dbReference>
<reference evidence="1 2" key="1">
    <citation type="submission" date="2019-08" db="EMBL/GenBank/DDBJ databases">
        <title>The genome of the soybean aphid Biotype 1, its phylome, world population structure and adaptation to the North American continent.</title>
        <authorList>
            <person name="Giordano R."/>
            <person name="Donthu R.K."/>
            <person name="Hernandez A.G."/>
            <person name="Wright C.L."/>
            <person name="Zimin A.V."/>
        </authorList>
    </citation>
    <scope>NUCLEOTIDE SEQUENCE [LARGE SCALE GENOMIC DNA]</scope>
    <source>
        <tissue evidence="1">Whole aphids</tissue>
    </source>
</reference>
<comment type="caution">
    <text evidence="1">The sequence shown here is derived from an EMBL/GenBank/DDBJ whole genome shotgun (WGS) entry which is preliminary data.</text>
</comment>
<name>A0A6G0SYL9_APHGL</name>
<sequence length="485" mass="56939">MGTEASELSEFLKITKISVYYENEQLVFITRIPFVVDVELSLYNIIPIPIKFVEDGVDSWYISTTTYTYVAITKDRKQFTTYTEKEIKDCIEIAIYRICKATQSMIDNNDNTPCEMQIFKAPDALQTGCNINKFPLVRNIYHRILNKNTWIHAGDDTLTLSCTDLPESFVQEVKVSGAITIVDINCQVFTRDAVLTPIEDISSTNYKDFVPTTKIQNIFNKIPEHIHKYKLSDVWNNTSNIQLTDLHSVSRSLDEIQQMIDEEVIREQSQKHQFIHSNLLKEAHKFIIMDFEFSMVKRTSIVVISGAMSNSLEKFEKELQVAVKEIKRIFICKTELRDACLNQLKQRLNSTRNNLTREYIDHYIRQGNKENIIVLWNGHLDKTILQRLDLDYPMLNITCYDKYFNKNFFLGKLSNREIIFEVDLGKFDKSGRLLNLVETHDRVCNRKHKTTYAHDPRMEMKYTKCIFNHVLQKQRYENLIKHFKI</sequence>
<keyword evidence="2" id="KW-1185">Reference proteome</keyword>